<dbReference type="SUPFAM" id="SSF56219">
    <property type="entry name" value="DNase I-like"/>
    <property type="match status" value="1"/>
</dbReference>
<dbReference type="InterPro" id="IPR001650">
    <property type="entry name" value="Helicase_C-like"/>
</dbReference>
<feature type="compositionally biased region" description="Acidic residues" evidence="8">
    <location>
        <begin position="1592"/>
        <end position="1601"/>
    </location>
</feature>
<evidence type="ECO:0000259" key="11">
    <source>
        <dbReference type="PROSITE" id="PS51194"/>
    </source>
</evidence>
<feature type="region of interest" description="Disordered" evidence="8">
    <location>
        <begin position="1574"/>
        <end position="1601"/>
    </location>
</feature>
<dbReference type="SMART" id="SM00573">
    <property type="entry name" value="HSA"/>
    <property type="match status" value="1"/>
</dbReference>
<dbReference type="InterPro" id="IPR014001">
    <property type="entry name" value="Helicase_ATP-bd"/>
</dbReference>
<dbReference type="InterPro" id="IPR038718">
    <property type="entry name" value="SNF2-like_sf"/>
</dbReference>
<keyword evidence="14" id="KW-1185">Reference proteome</keyword>
<feature type="domain" description="Reverse transcriptase" evidence="9">
    <location>
        <begin position="627"/>
        <end position="924"/>
    </location>
</feature>
<evidence type="ECO:0000313" key="15">
    <source>
        <dbReference type="WBParaSite" id="maker-uti_cns_0049156-snap-gene-0.3-mRNA-1"/>
    </source>
</evidence>
<dbReference type="InterPro" id="IPR037259">
    <property type="entry name" value="BRK_sf"/>
</dbReference>
<sequence length="2271" mass="253737">CTSAALVGCQAPGSPRRRQKRHQPGSGPDSRAQSTHGHIALQYSRKDNRGRQHRQLCAAGAPASKRQIRGQTEQQADGAAGCQTAKLDADAAARAVAWRTWPGEPARLRAAQTQQNGAMGRLTGDDGVRRPLSAAGSPLMRGAKCLAPMLVGPTRTRGLPSRSLEGHRNARTSRAKKETSQPHLQSQIRVATFNARTLSQTWRLQELTRLAAELNISILAVQESMDLGLSWQFKVALATPQGTGGIGFLLSPAASRVLLDIRFPSERLGLASFAGKDRRLHIISVYAPTAPRTTDGRLIKNSCGIPNANSPFLSSFIQARDLMAVNGIMRQRFSKLPTFSGPNGRTTRLDWILCPTALRSRVRRVLNIRPDCVQSDHRLVACDFDLHWQKLRPAPPPPLWADLRNPDTRQVFLRKLHAATPAPAESFESFHHAVEDAAVLLPRRQSNHLKALWDRDLIISKARRHVQSTAALHGHDSDQASAARDELQRIYAQRTEAFIEEAVSEIQLATDNCRHSAAWRAINQLTGRKPRPNTIVGADSTEHRKALLATHYRELLTAPAPTAPLLPIPDFAPAQPGAFNTGPHHCALRTMRADAAAGVDAIPPRVLKLPELTPIITCLLNKYCSLGGNETASAPQQWRTSKIVSIPKKDASTILDNQRGIVLECTTPKLLNEILRNRLLPSLNPLLLSLRSGFRPGRSTTEQVATIRSVIEACKTRQRSVSIIFVDFRKAFDSVSRPAIAWLLSHYGVPAALVSAVMDLYRDSRAFVMSSDGPTEEFGTSSGVLQGYTLAPLLFLVVVDYVLRRSLREDDSYLLVSRRSSRHPAVSLPALAYADDIALLCRDPAAAQRALTRLCDEGARVGLLVNARKTEALHVSTNTVPTLTLPNGDRIAVCKDFRCLGALVISPDAIVSDRRNQAWRAVHLLMNVFTTAARDDLKVRLFRAAVEPILLYGMEAVSLTETRERALDALYRSLLGVHYPDRLSTNALMARAGTPPLSATLGRSAPVPLALAMLHRPTEQLRRGQARTATLTDCLIADLQALELTAQAAAACPSRLFCDMATIAPQSSVNQQPEGSPFSPAQLSQLRAQINAYKSLSRNQPIPDALRAQAMGSSLTRPVPENIAQLLAQSSQIQSAPVATVVSEVMATALPGTAVVALSAGLSTAVQPSAVTVSMSALPKVAVVQQAGATGAAGGGVATATHLPVSVSLPLLQHHQSVQIQHHHLALSHPQQQQQQQTIVQQPTQSVTQQSQQHQLPVQSVSITQQQPALPVVHCLVPTDRPPGLDPVELLKERELRMQSRIVGRIGELEQMSASVSEEARTRLQIELRALRLLNFFSVISTARRDSSLDTALNARAYKKPKKVALREARGTVRTELLRQMEAEKRQKQKHQEFLNAVLAHGKELREFYKLANSRLVKLNRLVMAWHANTEREARRIERERMRRLMAEDEKGYRELIDKQKDQRLHYLLEQTDQFTAKLSKLVKVHKKKQKSQRHKERRLRQREIQDGLAKTWLERAVEDPTVRVPVLNPSTGERLTDDNGPLARDLEAWLADHPGWWVIPVNEDGVLCPEELEDQHQQQTAAAAAAAADADSTDSSDDEAIDDAVKGTEDDDYHQQQGYYGSAHSVQERVREQASILVNGKLKEYQLKGLQWLVSLYNNNLNGILADEMGLGKTIQTIALITYLMEKKKENGPYLIIVPLSTMSNWSLEFDKWAPSVKKVLYKGSPQMRRQLQQTELRSAKFNVLLTTYEYIIKDKSVLTKIKWKYMIIDEGHRMKNHHCKLTCVLNTYFTAPYRLLLTGTPLQNKLPELWALMNFLLPSVFSSVTTFEQWFNAPFALSSSEKVELNQEETLLIIRRLHKVLRPFLLRRLKKEVESQLPEKVEYVIKCDMSALQRTLHHHMSQRNVILTAGSEKDKKGNGGVRTLNNTIMQLRKICNHPFLFPHIEDAMTEHKGHQAVNGEDLYRSSGKFELLNRILPKLRATGHRVLIFCQMTQLMTVMQDYFDYMGYKYLRLDGTTKSEDRGSLCCSDKESDYFIFLLSTRAGGLGLNLQAADTVILFDSDWNPHQDLQAQDRAHRIGQKNEVRVLRLMCVNSVEERILAAARYKLNVDEKVIQAGMFDQKSTGVQRREFLMALLEEEQDGNDDLEVHDDETINQMLARSEEEFKVYQRMDNKERHDDRPRLLSQDELPPWISSIEEETATSSLIDDGEDSESCSGFGKRQRKEVDYTDSLTDQQFIRAIQEGTLDEMEDQMRHRKKMKRAMASEDSM</sequence>
<feature type="domain" description="HSA" evidence="12">
    <location>
        <begin position="1379"/>
        <end position="1447"/>
    </location>
</feature>
<dbReference type="PROSITE" id="PS51194">
    <property type="entry name" value="HELICASE_CTER"/>
    <property type="match status" value="1"/>
</dbReference>
<evidence type="ECO:0000259" key="13">
    <source>
        <dbReference type="PROSITE" id="PS51666"/>
    </source>
</evidence>
<evidence type="ECO:0000256" key="5">
    <source>
        <dbReference type="ARBA" id="ARBA00023159"/>
    </source>
</evidence>
<evidence type="ECO:0000256" key="3">
    <source>
        <dbReference type="ARBA" id="ARBA00023015"/>
    </source>
</evidence>
<dbReference type="FunFam" id="3.40.50.10810:FF:000008">
    <property type="entry name" value="Chromatin structure-remodeling complex subunit snf21"/>
    <property type="match status" value="1"/>
</dbReference>
<feature type="region of interest" description="Disordered" evidence="8">
    <location>
        <begin position="59"/>
        <end position="81"/>
    </location>
</feature>
<reference evidence="15" key="1">
    <citation type="submission" date="2016-11" db="UniProtKB">
        <authorList>
            <consortium name="WormBaseParasite"/>
        </authorList>
    </citation>
    <scope>IDENTIFICATION</scope>
</reference>
<dbReference type="CDD" id="cd01650">
    <property type="entry name" value="RT_nLTR_like"/>
    <property type="match status" value="1"/>
</dbReference>
<dbReference type="InterPro" id="IPR029295">
    <property type="entry name" value="SnAC"/>
</dbReference>
<evidence type="ECO:0000256" key="4">
    <source>
        <dbReference type="ARBA" id="ARBA00023117"/>
    </source>
</evidence>
<feature type="compositionally biased region" description="Low complexity" evidence="8">
    <location>
        <begin position="1227"/>
        <end position="1253"/>
    </location>
</feature>
<dbReference type="Gene3D" id="1.20.5.170">
    <property type="match status" value="1"/>
</dbReference>
<dbReference type="SMART" id="SM00951">
    <property type="entry name" value="QLQ"/>
    <property type="match status" value="1"/>
</dbReference>
<evidence type="ECO:0000256" key="1">
    <source>
        <dbReference type="ARBA" id="ARBA00004123"/>
    </source>
</evidence>
<proteinExistence type="predicted"/>
<keyword evidence="4" id="KW-0103">Bromodomain</keyword>
<dbReference type="CDD" id="cd17996">
    <property type="entry name" value="DEXHc_SMARCA2_SMARCA4"/>
    <property type="match status" value="1"/>
</dbReference>
<keyword evidence="2" id="KW-0378">Hydrolase</keyword>
<dbReference type="Pfam" id="PF00078">
    <property type="entry name" value="RVT_1"/>
    <property type="match status" value="1"/>
</dbReference>
<evidence type="ECO:0000259" key="12">
    <source>
        <dbReference type="PROSITE" id="PS51204"/>
    </source>
</evidence>
<evidence type="ECO:0000256" key="2">
    <source>
        <dbReference type="ARBA" id="ARBA00022801"/>
    </source>
</evidence>
<dbReference type="SUPFAM" id="SSF160481">
    <property type="entry name" value="BRK domain-like"/>
    <property type="match status" value="1"/>
</dbReference>
<accession>A0A1I8JKT9</accession>
<dbReference type="InterPro" id="IPR014012">
    <property type="entry name" value="HSA_dom"/>
</dbReference>
<dbReference type="SUPFAM" id="SSF52540">
    <property type="entry name" value="P-loop containing nucleoside triphosphate hydrolases"/>
    <property type="match status" value="2"/>
</dbReference>
<name>A0A1I8JKT9_9PLAT</name>
<dbReference type="Pfam" id="PF00176">
    <property type="entry name" value="SNF2-rel_dom"/>
    <property type="match status" value="1"/>
</dbReference>
<dbReference type="Gene3D" id="3.40.50.300">
    <property type="entry name" value="P-loop containing nucleotide triphosphate hydrolases"/>
    <property type="match status" value="1"/>
</dbReference>
<dbReference type="SUPFAM" id="SSF56672">
    <property type="entry name" value="DNA/RNA polymerases"/>
    <property type="match status" value="1"/>
</dbReference>
<feature type="region of interest" description="Disordered" evidence="8">
    <location>
        <begin position="1224"/>
        <end position="1253"/>
    </location>
</feature>
<feature type="region of interest" description="Disordered" evidence="8">
    <location>
        <begin position="2202"/>
        <end position="2231"/>
    </location>
</feature>
<dbReference type="Gene3D" id="3.60.10.10">
    <property type="entry name" value="Endonuclease/exonuclease/phosphatase"/>
    <property type="match status" value="1"/>
</dbReference>
<dbReference type="FunFam" id="3.40.50.300:FF:003020">
    <property type="entry name" value="SNF2-related domain-containing protein"/>
    <property type="match status" value="1"/>
</dbReference>
<dbReference type="Pfam" id="PF07529">
    <property type="entry name" value="HSA"/>
    <property type="match status" value="1"/>
</dbReference>
<dbReference type="InterPro" id="IPR006576">
    <property type="entry name" value="BRK_domain"/>
</dbReference>
<dbReference type="PROSITE" id="PS50878">
    <property type="entry name" value="RT_POL"/>
    <property type="match status" value="1"/>
</dbReference>
<dbReference type="PANTHER" id="PTHR10799">
    <property type="entry name" value="SNF2/RAD54 HELICASE FAMILY"/>
    <property type="match status" value="1"/>
</dbReference>
<dbReference type="Pfam" id="PF08880">
    <property type="entry name" value="QLQ"/>
    <property type="match status" value="1"/>
</dbReference>
<dbReference type="PROSITE" id="PS51192">
    <property type="entry name" value="HELICASE_ATP_BIND_1"/>
    <property type="match status" value="1"/>
</dbReference>
<dbReference type="InterPro" id="IPR000330">
    <property type="entry name" value="SNF2_N"/>
</dbReference>
<keyword evidence="3" id="KW-0805">Transcription regulation</keyword>
<dbReference type="SMART" id="SM01314">
    <property type="entry name" value="SnAC"/>
    <property type="match status" value="1"/>
</dbReference>
<dbReference type="PROSITE" id="PS51666">
    <property type="entry name" value="QLQ"/>
    <property type="match status" value="1"/>
</dbReference>
<feature type="region of interest" description="Disordered" evidence="8">
    <location>
        <begin position="152"/>
        <end position="185"/>
    </location>
</feature>
<dbReference type="Gene3D" id="3.40.50.10810">
    <property type="entry name" value="Tandem AAA-ATPase domain"/>
    <property type="match status" value="1"/>
</dbReference>
<feature type="domain" description="Helicase ATP-binding" evidence="10">
    <location>
        <begin position="1655"/>
        <end position="1821"/>
    </location>
</feature>
<evidence type="ECO:0000259" key="9">
    <source>
        <dbReference type="PROSITE" id="PS50878"/>
    </source>
</evidence>
<dbReference type="InterPro" id="IPR043502">
    <property type="entry name" value="DNA/RNA_pol_sf"/>
</dbReference>
<dbReference type="PROSITE" id="PS51204">
    <property type="entry name" value="HSA"/>
    <property type="match status" value="1"/>
</dbReference>
<dbReference type="InterPro" id="IPR014978">
    <property type="entry name" value="Gln-Leu-Gln_QLQ"/>
</dbReference>
<dbReference type="InterPro" id="IPR049730">
    <property type="entry name" value="SNF2/RAD54-like_C"/>
</dbReference>
<dbReference type="GO" id="GO:0005634">
    <property type="term" value="C:nucleus"/>
    <property type="evidence" value="ECO:0007669"/>
    <property type="project" value="UniProtKB-SubCell"/>
</dbReference>
<evidence type="ECO:0000256" key="6">
    <source>
        <dbReference type="ARBA" id="ARBA00023163"/>
    </source>
</evidence>
<dbReference type="SMART" id="SM00592">
    <property type="entry name" value="BRK"/>
    <property type="match status" value="1"/>
</dbReference>
<evidence type="ECO:0000256" key="7">
    <source>
        <dbReference type="ARBA" id="ARBA00023242"/>
    </source>
</evidence>
<dbReference type="Pfam" id="PF00271">
    <property type="entry name" value="Helicase_C"/>
    <property type="match status" value="1"/>
</dbReference>
<dbReference type="InterPro" id="IPR000477">
    <property type="entry name" value="RT_dom"/>
</dbReference>
<dbReference type="Gene3D" id="3.40.5.120">
    <property type="match status" value="1"/>
</dbReference>
<dbReference type="SMART" id="SM00487">
    <property type="entry name" value="DEXDc"/>
    <property type="match status" value="1"/>
</dbReference>
<feature type="domain" description="Helicase C-terminal" evidence="11">
    <location>
        <begin position="1973"/>
        <end position="2134"/>
    </location>
</feature>
<dbReference type="GO" id="GO:0016787">
    <property type="term" value="F:hydrolase activity"/>
    <property type="evidence" value="ECO:0007669"/>
    <property type="project" value="UniProtKB-KW"/>
</dbReference>
<dbReference type="Proteomes" id="UP000095280">
    <property type="component" value="Unplaced"/>
</dbReference>
<dbReference type="InterPro" id="IPR036691">
    <property type="entry name" value="Endo/exonu/phosph_ase_sf"/>
</dbReference>
<dbReference type="GO" id="GO:0042393">
    <property type="term" value="F:histone binding"/>
    <property type="evidence" value="ECO:0007669"/>
    <property type="project" value="InterPro"/>
</dbReference>
<evidence type="ECO:0000256" key="8">
    <source>
        <dbReference type="SAM" id="MobiDB-lite"/>
    </source>
</evidence>
<organism evidence="14 15">
    <name type="scientific">Macrostomum lignano</name>
    <dbReference type="NCBI Taxonomy" id="282301"/>
    <lineage>
        <taxon>Eukaryota</taxon>
        <taxon>Metazoa</taxon>
        <taxon>Spiralia</taxon>
        <taxon>Lophotrochozoa</taxon>
        <taxon>Platyhelminthes</taxon>
        <taxon>Rhabditophora</taxon>
        <taxon>Macrostomorpha</taxon>
        <taxon>Macrostomida</taxon>
        <taxon>Macrostomidae</taxon>
        <taxon>Macrostomum</taxon>
    </lineage>
</organism>
<dbReference type="Pfam" id="PF14619">
    <property type="entry name" value="SnAC"/>
    <property type="match status" value="1"/>
</dbReference>
<dbReference type="GO" id="GO:0006355">
    <property type="term" value="P:regulation of DNA-templated transcription"/>
    <property type="evidence" value="ECO:0007669"/>
    <property type="project" value="InterPro"/>
</dbReference>
<keyword evidence="7" id="KW-0539">Nucleus</keyword>
<protein>
    <submittedName>
        <fullName evidence="15">Reverse transcriptase domain-containing protein</fullName>
    </submittedName>
</protein>
<dbReference type="GO" id="GO:0005524">
    <property type="term" value="F:ATP binding"/>
    <property type="evidence" value="ECO:0007669"/>
    <property type="project" value="InterPro"/>
</dbReference>
<feature type="region of interest" description="Disordered" evidence="8">
    <location>
        <begin position="1"/>
        <end position="37"/>
    </location>
</feature>
<feature type="region of interest" description="Disordered" evidence="8">
    <location>
        <begin position="2245"/>
        <end position="2271"/>
    </location>
</feature>
<keyword evidence="6" id="KW-0804">Transcription</keyword>
<feature type="domain" description="QLQ" evidence="13">
    <location>
        <begin position="1077"/>
        <end position="1112"/>
    </location>
</feature>
<dbReference type="WBParaSite" id="maker-uti_cns_0049156-snap-gene-0.3-mRNA-1">
    <property type="protein sequence ID" value="maker-uti_cns_0049156-snap-gene-0.3-mRNA-1"/>
    <property type="gene ID" value="maker-uti_cns_0049156-snap-gene-0.3"/>
</dbReference>
<dbReference type="Pfam" id="PF07533">
    <property type="entry name" value="BRK"/>
    <property type="match status" value="1"/>
</dbReference>
<dbReference type="InterPro" id="IPR027417">
    <property type="entry name" value="P-loop_NTPase"/>
</dbReference>
<dbReference type="SMART" id="SM00490">
    <property type="entry name" value="HELICc"/>
    <property type="match status" value="1"/>
</dbReference>
<feature type="compositionally biased region" description="Low complexity" evidence="8">
    <location>
        <begin position="1582"/>
        <end position="1591"/>
    </location>
</feature>
<keyword evidence="5" id="KW-0010">Activator</keyword>
<comment type="subcellular location">
    <subcellularLocation>
        <location evidence="1">Nucleus</location>
    </subcellularLocation>
</comment>
<dbReference type="CDD" id="cd18793">
    <property type="entry name" value="SF2_C_SNF"/>
    <property type="match status" value="1"/>
</dbReference>
<evidence type="ECO:0000259" key="10">
    <source>
        <dbReference type="PROSITE" id="PS51192"/>
    </source>
</evidence>
<evidence type="ECO:0000313" key="14">
    <source>
        <dbReference type="Proteomes" id="UP000095280"/>
    </source>
</evidence>